<dbReference type="EMBL" id="JAMXFA010000009">
    <property type="protein sequence ID" value="MCT7977854.1"/>
    <property type="molecule type" value="Genomic_DNA"/>
</dbReference>
<proteinExistence type="predicted"/>
<evidence type="ECO:0000313" key="2">
    <source>
        <dbReference type="Proteomes" id="UP001525961"/>
    </source>
</evidence>
<organism evidence="1 2">
    <name type="scientific">Laspinema olomoucense D3b</name>
    <dbReference type="NCBI Taxonomy" id="2953688"/>
    <lineage>
        <taxon>Bacteria</taxon>
        <taxon>Bacillati</taxon>
        <taxon>Cyanobacteriota</taxon>
        <taxon>Cyanophyceae</taxon>
        <taxon>Oscillatoriophycideae</taxon>
        <taxon>Oscillatoriales</taxon>
        <taxon>Laspinemataceae</taxon>
        <taxon>Laspinema</taxon>
        <taxon>Laspinema olomoucense</taxon>
    </lineage>
</organism>
<dbReference type="InterPro" id="IPR021469">
    <property type="entry name" value="DUF3122"/>
</dbReference>
<gene>
    <name evidence="1" type="ORF">NG792_09065</name>
</gene>
<dbReference type="Proteomes" id="UP001525961">
    <property type="component" value="Unassembled WGS sequence"/>
</dbReference>
<comment type="caution">
    <text evidence="1">The sequence shown here is derived from an EMBL/GenBank/DDBJ whole genome shotgun (WGS) entry which is preliminary data.</text>
</comment>
<sequence>MPPRIKFILSKLLLLLCLAAFLIVGESHLIAQPAWAEIRQIEEAPGHFLYQSQHSLRDQAGYSWQVVLFKQVKNASVTGVNLRLVGFPGVMEFSHPKALQIKIETGEIFTAEDEFADQSPAPNVGQYDFKSVLLKLPMNQRTVLLLPIADNRTIALQIPPSIILEWQILAQNSTLN</sequence>
<dbReference type="Pfam" id="PF11320">
    <property type="entry name" value="DUF3122"/>
    <property type="match status" value="1"/>
</dbReference>
<evidence type="ECO:0000313" key="1">
    <source>
        <dbReference type="EMBL" id="MCT7977854.1"/>
    </source>
</evidence>
<keyword evidence="2" id="KW-1185">Reference proteome</keyword>
<dbReference type="RefSeq" id="WP_261200472.1">
    <property type="nucleotide sequence ID" value="NZ_JAMXFA010000009.1"/>
</dbReference>
<protein>
    <submittedName>
        <fullName evidence="1">DUF3122 domain-containing protein</fullName>
    </submittedName>
</protein>
<reference evidence="1 2" key="1">
    <citation type="journal article" date="2022" name="Front. Microbiol.">
        <title>High genomic differentiation and limited gene flow indicate recent cryptic speciation within the genus Laspinema (cyanobacteria).</title>
        <authorList>
            <person name="Stanojkovic A."/>
            <person name="Skoupy S."/>
            <person name="Skaloud P."/>
            <person name="Dvorak P."/>
        </authorList>
    </citation>
    <scope>NUCLEOTIDE SEQUENCE [LARGE SCALE GENOMIC DNA]</scope>
    <source>
        <strain evidence="1 2">D3b</strain>
    </source>
</reference>
<accession>A0ABT2N589</accession>
<name>A0ABT2N589_9CYAN</name>